<evidence type="ECO:0000256" key="6">
    <source>
        <dbReference type="SAM" id="Phobius"/>
    </source>
</evidence>
<feature type="transmembrane region" description="Helical" evidence="6">
    <location>
        <begin position="245"/>
        <end position="267"/>
    </location>
</feature>
<feature type="transmembrane region" description="Helical" evidence="6">
    <location>
        <begin position="61"/>
        <end position="85"/>
    </location>
</feature>
<comment type="caution">
    <text evidence="8">The sequence shown here is derived from an EMBL/GenBank/DDBJ whole genome shotgun (WGS) entry which is preliminary data.</text>
</comment>
<dbReference type="GO" id="GO:0008195">
    <property type="term" value="F:phosphatidate phosphatase activity"/>
    <property type="evidence" value="ECO:0007669"/>
    <property type="project" value="TreeGrafter"/>
</dbReference>
<proteinExistence type="inferred from homology"/>
<organism evidence="8 9">
    <name type="scientific">Ceratitis capitata</name>
    <name type="common">Mediterranean fruit fly</name>
    <name type="synonym">Tephritis capitata</name>
    <dbReference type="NCBI Taxonomy" id="7213"/>
    <lineage>
        <taxon>Eukaryota</taxon>
        <taxon>Metazoa</taxon>
        <taxon>Ecdysozoa</taxon>
        <taxon>Arthropoda</taxon>
        <taxon>Hexapoda</taxon>
        <taxon>Insecta</taxon>
        <taxon>Pterygota</taxon>
        <taxon>Neoptera</taxon>
        <taxon>Endopterygota</taxon>
        <taxon>Diptera</taxon>
        <taxon>Brachycera</taxon>
        <taxon>Muscomorpha</taxon>
        <taxon>Tephritoidea</taxon>
        <taxon>Tephritidae</taxon>
        <taxon>Ceratitis</taxon>
        <taxon>Ceratitis</taxon>
    </lineage>
</organism>
<protein>
    <submittedName>
        <fullName evidence="8">(Mediterranean fruit fly) hypothetical protein</fullName>
    </submittedName>
</protein>
<dbReference type="PANTHER" id="PTHR10165">
    <property type="entry name" value="LIPID PHOSPHATE PHOSPHATASE"/>
    <property type="match status" value="1"/>
</dbReference>
<dbReference type="AlphaFoldDB" id="A0A811V6B0"/>
<evidence type="ECO:0000256" key="1">
    <source>
        <dbReference type="ARBA" id="ARBA00004141"/>
    </source>
</evidence>
<dbReference type="CDD" id="cd03384">
    <property type="entry name" value="PAP2_wunen"/>
    <property type="match status" value="1"/>
</dbReference>
<dbReference type="GO" id="GO:0007165">
    <property type="term" value="P:signal transduction"/>
    <property type="evidence" value="ECO:0007669"/>
    <property type="project" value="TreeGrafter"/>
</dbReference>
<keyword evidence="4 6" id="KW-1133">Transmembrane helix</keyword>
<accession>A0A811V6B0</accession>
<evidence type="ECO:0000313" key="9">
    <source>
        <dbReference type="Proteomes" id="UP000606786"/>
    </source>
</evidence>
<sequence>MCKTPSSRLLQRLIIDVVILIALCCVALVALPKLLPTQRRGFFCSDTSLRYPYTASLLNRVHITIAVIALPAAVMLVVEMLWAAVRAARKTNPGSANGNAVTTGAKRTGVQQFIFVGINIPTFVSEFYKIVGVYFFGLALVLIALRATKNFVGRLRPYFFDVCQPQLLETLGSGLACERFDVPKALNASTITGGYIEDYECYELAASAELLSMARQSFPSGYTSTVCYAMFFIVFYLQARLAARVFLLLKTLLQFGFVMLAALVAIERFYTHHNHWTDILAGGVLGFILAAFATIAVADLFKQLPVKKRKTRDDSTRIYGYYGVNRVAKYY</sequence>
<keyword evidence="5 6" id="KW-0472">Membrane</keyword>
<evidence type="ECO:0000256" key="3">
    <source>
        <dbReference type="ARBA" id="ARBA00022692"/>
    </source>
</evidence>
<evidence type="ECO:0000259" key="7">
    <source>
        <dbReference type="SMART" id="SM00014"/>
    </source>
</evidence>
<feature type="transmembrane region" description="Helical" evidence="6">
    <location>
        <begin position="12"/>
        <end position="31"/>
    </location>
</feature>
<evidence type="ECO:0000256" key="2">
    <source>
        <dbReference type="ARBA" id="ARBA00008816"/>
    </source>
</evidence>
<dbReference type="EMBL" id="CAJHJT010000034">
    <property type="protein sequence ID" value="CAD7005356.1"/>
    <property type="molecule type" value="Genomic_DNA"/>
</dbReference>
<keyword evidence="3 6" id="KW-0812">Transmembrane</keyword>
<dbReference type="InterPro" id="IPR043216">
    <property type="entry name" value="PAP-like"/>
</dbReference>
<dbReference type="SUPFAM" id="SSF48317">
    <property type="entry name" value="Acid phosphatase/Vanadium-dependent haloperoxidase"/>
    <property type="match status" value="1"/>
</dbReference>
<feature type="domain" description="Phosphatidic acid phosphatase type 2/haloperoxidase" evidence="7">
    <location>
        <begin position="131"/>
        <end position="294"/>
    </location>
</feature>
<dbReference type="GO" id="GO:0005886">
    <property type="term" value="C:plasma membrane"/>
    <property type="evidence" value="ECO:0007669"/>
    <property type="project" value="TreeGrafter"/>
</dbReference>
<dbReference type="InterPro" id="IPR036938">
    <property type="entry name" value="PAP2/HPO_sf"/>
</dbReference>
<comment type="subcellular location">
    <subcellularLocation>
        <location evidence="1">Membrane</location>
        <topology evidence="1">Multi-pass membrane protein</topology>
    </subcellularLocation>
</comment>
<dbReference type="SMART" id="SM00014">
    <property type="entry name" value="acidPPc"/>
    <property type="match status" value="1"/>
</dbReference>
<gene>
    <name evidence="8" type="ORF">CCAP1982_LOCUS13716</name>
</gene>
<feature type="transmembrane region" description="Helical" evidence="6">
    <location>
        <begin position="127"/>
        <end position="147"/>
    </location>
</feature>
<dbReference type="OrthoDB" id="8907274at2759"/>
<evidence type="ECO:0000256" key="4">
    <source>
        <dbReference type="ARBA" id="ARBA00022989"/>
    </source>
</evidence>
<feature type="transmembrane region" description="Helical" evidence="6">
    <location>
        <begin position="279"/>
        <end position="301"/>
    </location>
</feature>
<dbReference type="Pfam" id="PF01569">
    <property type="entry name" value="PAP2"/>
    <property type="match status" value="1"/>
</dbReference>
<name>A0A811V6B0_CERCA</name>
<feature type="transmembrane region" description="Helical" evidence="6">
    <location>
        <begin position="220"/>
        <end position="238"/>
    </location>
</feature>
<dbReference type="InterPro" id="IPR000326">
    <property type="entry name" value="PAP2/HPO"/>
</dbReference>
<keyword evidence="9" id="KW-1185">Reference proteome</keyword>
<dbReference type="Gene3D" id="1.20.144.10">
    <property type="entry name" value="Phosphatidic acid phosphatase type 2/haloperoxidase"/>
    <property type="match status" value="1"/>
</dbReference>
<dbReference type="GO" id="GO:0046839">
    <property type="term" value="P:phospholipid dephosphorylation"/>
    <property type="evidence" value="ECO:0007669"/>
    <property type="project" value="TreeGrafter"/>
</dbReference>
<dbReference type="GO" id="GO:0006644">
    <property type="term" value="P:phospholipid metabolic process"/>
    <property type="evidence" value="ECO:0007669"/>
    <property type="project" value="InterPro"/>
</dbReference>
<dbReference type="PANTHER" id="PTHR10165:SF197">
    <property type="entry name" value="FI04477P-RELATED"/>
    <property type="match status" value="1"/>
</dbReference>
<reference evidence="8" key="1">
    <citation type="submission" date="2020-11" db="EMBL/GenBank/DDBJ databases">
        <authorList>
            <person name="Whitehead M."/>
        </authorList>
    </citation>
    <scope>NUCLEOTIDE SEQUENCE</scope>
    <source>
        <strain evidence="8">EGII</strain>
    </source>
</reference>
<comment type="similarity">
    <text evidence="2">Belongs to the PA-phosphatase related phosphoesterase family.</text>
</comment>
<dbReference type="Proteomes" id="UP000606786">
    <property type="component" value="Unassembled WGS sequence"/>
</dbReference>
<evidence type="ECO:0000313" key="8">
    <source>
        <dbReference type="EMBL" id="CAD7005356.1"/>
    </source>
</evidence>
<evidence type="ECO:0000256" key="5">
    <source>
        <dbReference type="ARBA" id="ARBA00023136"/>
    </source>
</evidence>